<evidence type="ECO:0000313" key="2">
    <source>
        <dbReference type="EMBL" id="KAF9412256.1"/>
    </source>
</evidence>
<accession>A0A835L3R7</accession>
<gene>
    <name evidence="2" type="ORF">HW555_009199</name>
</gene>
<name>A0A835L3R7_SPOEX</name>
<dbReference type="Proteomes" id="UP000648187">
    <property type="component" value="Unassembled WGS sequence"/>
</dbReference>
<evidence type="ECO:0000313" key="3">
    <source>
        <dbReference type="Proteomes" id="UP000648187"/>
    </source>
</evidence>
<feature type="region of interest" description="Disordered" evidence="1">
    <location>
        <begin position="107"/>
        <end position="137"/>
    </location>
</feature>
<reference evidence="2" key="1">
    <citation type="submission" date="2020-08" db="EMBL/GenBank/DDBJ databases">
        <title>Spodoptera exigua strain:BAW_Kor-Di-RS1 Genome sequencing and assembly.</title>
        <authorList>
            <person name="Kim J."/>
            <person name="Nam H.Y."/>
            <person name="Kwon M."/>
            <person name="Choi J.H."/>
            <person name="Cho S.R."/>
            <person name="Kim G.-H."/>
        </authorList>
    </citation>
    <scope>NUCLEOTIDE SEQUENCE</scope>
    <source>
        <strain evidence="2">BAW_Kor-Di-RS1</strain>
        <tissue evidence="2">Whole-body</tissue>
    </source>
</reference>
<comment type="caution">
    <text evidence="2">The sequence shown here is derived from an EMBL/GenBank/DDBJ whole genome shotgun (WGS) entry which is preliminary data.</text>
</comment>
<dbReference type="AlphaFoldDB" id="A0A835L3R7"/>
<protein>
    <submittedName>
        <fullName evidence="2">Uncharacterized protein</fullName>
    </submittedName>
</protein>
<sequence>MGQYCKMSQYRINESWIIQHLKKKDASPLDLVLVHHFHPHQHQCKACAARLELRNGGNFSKMDAALLGAGPLCNKIICRYNSMTAELVRTRLNNKAGPNLAAHVRDCTHVRVRESPSSRDESPKRGDWESESPKSRV</sequence>
<evidence type="ECO:0000256" key="1">
    <source>
        <dbReference type="SAM" id="MobiDB-lite"/>
    </source>
</evidence>
<organism evidence="2 3">
    <name type="scientific">Spodoptera exigua</name>
    <name type="common">Beet armyworm</name>
    <name type="synonym">Noctua fulgens</name>
    <dbReference type="NCBI Taxonomy" id="7107"/>
    <lineage>
        <taxon>Eukaryota</taxon>
        <taxon>Metazoa</taxon>
        <taxon>Ecdysozoa</taxon>
        <taxon>Arthropoda</taxon>
        <taxon>Hexapoda</taxon>
        <taxon>Insecta</taxon>
        <taxon>Pterygota</taxon>
        <taxon>Neoptera</taxon>
        <taxon>Endopterygota</taxon>
        <taxon>Lepidoptera</taxon>
        <taxon>Glossata</taxon>
        <taxon>Ditrysia</taxon>
        <taxon>Noctuoidea</taxon>
        <taxon>Noctuidae</taxon>
        <taxon>Amphipyrinae</taxon>
        <taxon>Spodoptera</taxon>
    </lineage>
</organism>
<dbReference type="EMBL" id="JACKWZ010000195">
    <property type="protein sequence ID" value="KAF9412256.1"/>
    <property type="molecule type" value="Genomic_DNA"/>
</dbReference>
<proteinExistence type="predicted"/>
<keyword evidence="3" id="KW-1185">Reference proteome</keyword>